<reference evidence="3" key="1">
    <citation type="submission" date="2016-04" db="EMBL/GenBank/DDBJ databases">
        <title>Cephalotus genome sequencing.</title>
        <authorList>
            <person name="Fukushima K."/>
            <person name="Hasebe M."/>
            <person name="Fang X."/>
        </authorList>
    </citation>
    <scope>NUCLEOTIDE SEQUENCE [LARGE SCALE GENOMIC DNA]</scope>
    <source>
        <strain evidence="3">cv. St1</strain>
    </source>
</reference>
<accession>A0A1Q3D7Y7</accession>
<evidence type="ECO:0000313" key="2">
    <source>
        <dbReference type="EMBL" id="GAV88572.1"/>
    </source>
</evidence>
<feature type="coiled-coil region" evidence="1">
    <location>
        <begin position="135"/>
        <end position="176"/>
    </location>
</feature>
<dbReference type="EMBL" id="BDDD01004958">
    <property type="protein sequence ID" value="GAV88572.1"/>
    <property type="molecule type" value="Genomic_DNA"/>
</dbReference>
<keyword evidence="1" id="KW-0175">Coiled coil</keyword>
<evidence type="ECO:0000256" key="1">
    <source>
        <dbReference type="SAM" id="Coils"/>
    </source>
</evidence>
<organism evidence="2 3">
    <name type="scientific">Cephalotus follicularis</name>
    <name type="common">Albany pitcher plant</name>
    <dbReference type="NCBI Taxonomy" id="3775"/>
    <lineage>
        <taxon>Eukaryota</taxon>
        <taxon>Viridiplantae</taxon>
        <taxon>Streptophyta</taxon>
        <taxon>Embryophyta</taxon>
        <taxon>Tracheophyta</taxon>
        <taxon>Spermatophyta</taxon>
        <taxon>Magnoliopsida</taxon>
        <taxon>eudicotyledons</taxon>
        <taxon>Gunneridae</taxon>
        <taxon>Pentapetalae</taxon>
        <taxon>rosids</taxon>
        <taxon>fabids</taxon>
        <taxon>Oxalidales</taxon>
        <taxon>Cephalotaceae</taxon>
        <taxon>Cephalotus</taxon>
    </lineage>
</organism>
<name>A0A1Q3D7Y7_CEPFO</name>
<dbReference type="InParanoid" id="A0A1Q3D7Y7"/>
<keyword evidence="3" id="KW-1185">Reference proteome</keyword>
<comment type="caution">
    <text evidence="2">The sequence shown here is derived from an EMBL/GenBank/DDBJ whole genome shotgun (WGS) entry which is preliminary data.</text>
</comment>
<proteinExistence type="predicted"/>
<gene>
    <name evidence="2" type="ORF">CFOL_v3_31994</name>
</gene>
<dbReference type="Proteomes" id="UP000187406">
    <property type="component" value="Unassembled WGS sequence"/>
</dbReference>
<dbReference type="AlphaFoldDB" id="A0A1Q3D7Y7"/>
<evidence type="ECO:0000313" key="3">
    <source>
        <dbReference type="Proteomes" id="UP000187406"/>
    </source>
</evidence>
<sequence length="222" mass="25508">MKSLYLNLKFECVKVNSRTKGDEIGYQHLPSTYTIEAAFYEDMLDISFLLAETYAKDGLNPEALRVEALSTALKNRDNVVFQDNRNRELNAILTKEEAEVKRAADQVVVTSKKLEEALDAQRDFHSETDEVRRTLDVVKKKKKALGERHSNLKAELDRESNLCKKAEERLVEYEDLEASQALQIIENYKATEKHERLFQEEGATARIGFRSFTQLLISVKFG</sequence>
<protein>
    <submittedName>
        <fullName evidence="2">Uncharacterized protein</fullName>
    </submittedName>
</protein>